<gene>
    <name evidence="2" type="ORF">J7I42_07785</name>
</gene>
<organism evidence="2 3">
    <name type="scientific">Niastella soli</name>
    <dbReference type="NCBI Taxonomy" id="2821487"/>
    <lineage>
        <taxon>Bacteria</taxon>
        <taxon>Pseudomonadati</taxon>
        <taxon>Bacteroidota</taxon>
        <taxon>Chitinophagia</taxon>
        <taxon>Chitinophagales</taxon>
        <taxon>Chitinophagaceae</taxon>
        <taxon>Niastella</taxon>
    </lineage>
</organism>
<name>A0ABS3YQJ1_9BACT</name>
<dbReference type="InterPro" id="IPR001173">
    <property type="entry name" value="Glyco_trans_2-like"/>
</dbReference>
<dbReference type="GO" id="GO:0016757">
    <property type="term" value="F:glycosyltransferase activity"/>
    <property type="evidence" value="ECO:0007669"/>
    <property type="project" value="UniProtKB-KW"/>
</dbReference>
<dbReference type="EMBL" id="JAGHKO010000001">
    <property type="protein sequence ID" value="MBO9200153.1"/>
    <property type="molecule type" value="Genomic_DNA"/>
</dbReference>
<dbReference type="InterPro" id="IPR029044">
    <property type="entry name" value="Nucleotide-diphossugar_trans"/>
</dbReference>
<dbReference type="EC" id="2.4.-.-" evidence="2"/>
<dbReference type="RefSeq" id="WP_209138208.1">
    <property type="nucleotide sequence ID" value="NZ_JAGHKO010000001.1"/>
</dbReference>
<evidence type="ECO:0000313" key="2">
    <source>
        <dbReference type="EMBL" id="MBO9200153.1"/>
    </source>
</evidence>
<proteinExistence type="predicted"/>
<evidence type="ECO:0000259" key="1">
    <source>
        <dbReference type="Pfam" id="PF00535"/>
    </source>
</evidence>
<dbReference type="CDD" id="cd00761">
    <property type="entry name" value="Glyco_tranf_GTA_type"/>
    <property type="match status" value="1"/>
</dbReference>
<keyword evidence="2" id="KW-0328">Glycosyltransferase</keyword>
<sequence>MNNNPKVSIIIPAYNASGVIAEAIQSVQAQTWQTWELIIINDGSTDNTDDVVNQYLNDPRIIYFKQENKGCSAAKNTGLALASGQFIQYLDADDFLSPDKINEQVSVLNNDPWAVAVCRTKTFVNTISEPNLPEIDTNFLHDSNKPLEFVLNLYGLNGKEGMIQPNAFLISSELAREAGIWDTALSPSPDEDGEYFCRVMLKSKSIYFTPNGINYYRKNAFSASLSKQTSHLHAKGALRSLEKKAEHLWQEENSERVAQVIAKQYAGFIYLYHKLFPDLTNQAEFEISQLRLKRIPLVGGKNFQRMAKLIGFKNALILKKLVG</sequence>
<protein>
    <submittedName>
        <fullName evidence="2">Glycosyltransferase</fullName>
        <ecNumber evidence="2">2.4.-.-</ecNumber>
    </submittedName>
</protein>
<dbReference type="PANTHER" id="PTHR22916">
    <property type="entry name" value="GLYCOSYLTRANSFERASE"/>
    <property type="match status" value="1"/>
</dbReference>
<dbReference type="Gene3D" id="3.90.550.10">
    <property type="entry name" value="Spore Coat Polysaccharide Biosynthesis Protein SpsA, Chain A"/>
    <property type="match status" value="1"/>
</dbReference>
<evidence type="ECO:0000313" key="3">
    <source>
        <dbReference type="Proteomes" id="UP000677244"/>
    </source>
</evidence>
<accession>A0ABS3YQJ1</accession>
<dbReference type="Proteomes" id="UP000677244">
    <property type="component" value="Unassembled WGS sequence"/>
</dbReference>
<dbReference type="Pfam" id="PF00535">
    <property type="entry name" value="Glycos_transf_2"/>
    <property type="match status" value="1"/>
</dbReference>
<dbReference type="SUPFAM" id="SSF53448">
    <property type="entry name" value="Nucleotide-diphospho-sugar transferases"/>
    <property type="match status" value="1"/>
</dbReference>
<keyword evidence="3" id="KW-1185">Reference proteome</keyword>
<keyword evidence="2" id="KW-0808">Transferase</keyword>
<feature type="domain" description="Glycosyltransferase 2-like" evidence="1">
    <location>
        <begin position="8"/>
        <end position="128"/>
    </location>
</feature>
<comment type="caution">
    <text evidence="2">The sequence shown here is derived from an EMBL/GenBank/DDBJ whole genome shotgun (WGS) entry which is preliminary data.</text>
</comment>
<reference evidence="2 3" key="1">
    <citation type="submission" date="2021-03" db="EMBL/GenBank/DDBJ databases">
        <title>Assistant Professor.</title>
        <authorList>
            <person name="Huq M.A."/>
        </authorList>
    </citation>
    <scope>NUCLEOTIDE SEQUENCE [LARGE SCALE GENOMIC DNA]</scope>
    <source>
        <strain evidence="2 3">MAH-29</strain>
    </source>
</reference>